<dbReference type="KEGG" id="shl:Shal_3442"/>
<dbReference type="Pfam" id="PF02613">
    <property type="entry name" value="Nitrate_red_del"/>
    <property type="match status" value="1"/>
</dbReference>
<keyword evidence="1" id="KW-0534">Nitrate assimilation</keyword>
<dbReference type="Proteomes" id="UP000001317">
    <property type="component" value="Chromosome"/>
</dbReference>
<dbReference type="STRING" id="458817.Shal_3442"/>
<sequence>MDSLIIISRLMDYPDQTLWQSAEEICQLLAQCNELTVAQQQQLIDFTQQYLAADLLDKQAQYVARFDYNQQTSLHLFAHALGDSRDRGQAMVDLMTEYQQAGYNTLSNELPDYLPMLLEYLSSLSPSEASAWLVKINPILCQLYLHLAHTEFAPLFYSLIQLSGISEAEIETAMNSLNPAQQAETEVDILLQRESMDRLWRDEEVRFDSTPSCNPIQRSNQGNANVQYVNISAPTMVQDRE</sequence>
<reference evidence="2" key="1">
    <citation type="submission" date="2008-01" db="EMBL/GenBank/DDBJ databases">
        <title>Complete sequence of Shewanella halifaxensis HAW-EB4.</title>
        <authorList>
            <consortium name="US DOE Joint Genome Institute"/>
            <person name="Copeland A."/>
            <person name="Lucas S."/>
            <person name="Lapidus A."/>
            <person name="Glavina del Rio T."/>
            <person name="Dalin E."/>
            <person name="Tice H."/>
            <person name="Bruce D."/>
            <person name="Goodwin L."/>
            <person name="Pitluck S."/>
            <person name="Sims D."/>
            <person name="Brettin T."/>
            <person name="Detter J.C."/>
            <person name="Han C."/>
            <person name="Kuske C.R."/>
            <person name="Schmutz J."/>
            <person name="Larimer F."/>
            <person name="Land M."/>
            <person name="Hauser L."/>
            <person name="Kyrpides N."/>
            <person name="Kim E."/>
            <person name="Zhao J.-S."/>
            <person name="Richardson P."/>
        </authorList>
    </citation>
    <scope>NUCLEOTIDE SEQUENCE [LARGE SCALE GENOMIC DNA]</scope>
    <source>
        <strain evidence="2">HAW-EB4</strain>
    </source>
</reference>
<dbReference type="EMBL" id="CP000931">
    <property type="protein sequence ID" value="ABZ77988.1"/>
    <property type="molecule type" value="Genomic_DNA"/>
</dbReference>
<dbReference type="eggNOG" id="COG2180">
    <property type="taxonomic scope" value="Bacteria"/>
</dbReference>
<dbReference type="InterPro" id="IPR036411">
    <property type="entry name" value="TorD-like_sf"/>
</dbReference>
<keyword evidence="3" id="KW-1185">Reference proteome</keyword>
<evidence type="ECO:0000313" key="3">
    <source>
        <dbReference type="Proteomes" id="UP000001317"/>
    </source>
</evidence>
<gene>
    <name evidence="2" type="ordered locus">Shal_3442</name>
</gene>
<dbReference type="PANTHER" id="PTHR43680">
    <property type="entry name" value="NITRATE REDUCTASE MOLYBDENUM COFACTOR ASSEMBLY CHAPERONE"/>
    <property type="match status" value="1"/>
</dbReference>
<accession>B0TSN4</accession>
<dbReference type="GO" id="GO:0016530">
    <property type="term" value="F:metallochaperone activity"/>
    <property type="evidence" value="ECO:0007669"/>
    <property type="project" value="TreeGrafter"/>
</dbReference>
<protein>
    <submittedName>
        <fullName evidence="2">Nitrate reductase molybdenum cofactor assembly chaperone</fullName>
    </submittedName>
</protein>
<dbReference type="GO" id="GO:0042128">
    <property type="term" value="P:nitrate assimilation"/>
    <property type="evidence" value="ECO:0007669"/>
    <property type="project" value="UniProtKB-KW"/>
</dbReference>
<evidence type="ECO:0000313" key="2">
    <source>
        <dbReference type="EMBL" id="ABZ77988.1"/>
    </source>
</evidence>
<dbReference type="SUPFAM" id="SSF89155">
    <property type="entry name" value="TorD-like"/>
    <property type="match status" value="1"/>
</dbReference>
<dbReference type="GO" id="GO:0051131">
    <property type="term" value="P:chaperone-mediated protein complex assembly"/>
    <property type="evidence" value="ECO:0007669"/>
    <property type="project" value="InterPro"/>
</dbReference>
<dbReference type="GO" id="GO:0051082">
    <property type="term" value="F:unfolded protein binding"/>
    <property type="evidence" value="ECO:0007669"/>
    <property type="project" value="InterPro"/>
</dbReference>
<dbReference type="HOGENOM" id="CLU_084469_0_0_6"/>
<name>B0TSN4_SHEHH</name>
<organism evidence="2 3">
    <name type="scientific">Shewanella halifaxensis (strain HAW-EB4)</name>
    <dbReference type="NCBI Taxonomy" id="458817"/>
    <lineage>
        <taxon>Bacteria</taxon>
        <taxon>Pseudomonadati</taxon>
        <taxon>Pseudomonadota</taxon>
        <taxon>Gammaproteobacteria</taxon>
        <taxon>Alteromonadales</taxon>
        <taxon>Shewanellaceae</taxon>
        <taxon>Shewanella</taxon>
    </lineage>
</organism>
<dbReference type="NCBIfam" id="TIGR00684">
    <property type="entry name" value="narJ"/>
    <property type="match status" value="1"/>
</dbReference>
<dbReference type="InterPro" id="IPR003765">
    <property type="entry name" value="NO3_reductase_chaperone_NarJ"/>
</dbReference>
<proteinExistence type="predicted"/>
<evidence type="ECO:0000256" key="1">
    <source>
        <dbReference type="ARBA" id="ARBA00023063"/>
    </source>
</evidence>
<dbReference type="InterPro" id="IPR020945">
    <property type="entry name" value="DMSO/NO3_reduct_chaperone"/>
</dbReference>
<dbReference type="RefSeq" id="WP_012278508.1">
    <property type="nucleotide sequence ID" value="NC_010334.1"/>
</dbReference>
<dbReference type="AlphaFoldDB" id="B0TSN4"/>
<dbReference type="PANTHER" id="PTHR43680:SF2">
    <property type="entry name" value="NITRATE REDUCTASE MOLYBDENUM COFACTOR ASSEMBLY CHAPERONE NARJ"/>
    <property type="match status" value="1"/>
</dbReference>